<evidence type="ECO:0000256" key="2">
    <source>
        <dbReference type="ARBA" id="ARBA00023242"/>
    </source>
</evidence>
<feature type="region of interest" description="Disordered" evidence="3">
    <location>
        <begin position="1"/>
        <end position="125"/>
    </location>
</feature>
<name>A0A4C1XL31_EUMVA</name>
<proteinExistence type="predicted"/>
<reference evidence="5 6" key="1">
    <citation type="journal article" date="2019" name="Commun. Biol.">
        <title>The bagworm genome reveals a unique fibroin gene that provides high tensile strength.</title>
        <authorList>
            <person name="Kono N."/>
            <person name="Nakamura H."/>
            <person name="Ohtoshi R."/>
            <person name="Tomita M."/>
            <person name="Numata K."/>
            <person name="Arakawa K."/>
        </authorList>
    </citation>
    <scope>NUCLEOTIDE SEQUENCE [LARGE SCALE GENOMIC DNA]</scope>
</reference>
<dbReference type="Gene3D" id="1.10.10.1580">
    <property type="entry name" value="Interferon regulatory factor 2-binding protein"/>
    <property type="match status" value="1"/>
</dbReference>
<feature type="compositionally biased region" description="Low complexity" evidence="3">
    <location>
        <begin position="24"/>
        <end position="34"/>
    </location>
</feature>
<gene>
    <name evidence="5" type="primary">irf2bpl-a</name>
    <name evidence="5" type="ORF">EVAR_44912_1</name>
</gene>
<sequence>MSQAGYGGGAPLTNGSAGSPLGRAAGSPPVSAGGAAAGGAGAGPSPMAALMSVADTLPPGSPRSAGGSPPQPPPQRSASRSSQHSPNSSGSSGGRRSSGSRHVSSTTSVSSTEAGEAGEAPPSTAPLLKCTLCQERLEDTHFVQCPSQIHHKFCFPCSRDSIKRQQGTERSFNMFICNGLKRDVLNIAGVLSERRKMSAGELDGAVGVHAGRDRHDPGRGVQAEEGARDLGQRAAAAHSTLPLVPLAVSGRRGAALAGDARPGPDAPRTGRRARLQERTRFCI</sequence>
<dbReference type="Proteomes" id="UP000299102">
    <property type="component" value="Unassembled WGS sequence"/>
</dbReference>
<accession>A0A4C1XL31</accession>
<dbReference type="PANTHER" id="PTHR10816:SF19">
    <property type="entry name" value="PROTEIN INTERACTING WITH TTK69 AND SIN3A, ISOFORM D"/>
    <property type="match status" value="1"/>
</dbReference>
<feature type="region of interest" description="Disordered" evidence="3">
    <location>
        <begin position="208"/>
        <end position="228"/>
    </location>
</feature>
<dbReference type="SUPFAM" id="SSF57850">
    <property type="entry name" value="RING/U-box"/>
    <property type="match status" value="1"/>
</dbReference>
<feature type="compositionally biased region" description="Low complexity" evidence="3">
    <location>
        <begin position="254"/>
        <end position="267"/>
    </location>
</feature>
<feature type="compositionally biased region" description="Low complexity" evidence="3">
    <location>
        <begin position="76"/>
        <end position="111"/>
    </location>
</feature>
<dbReference type="EMBL" id="BGZK01000880">
    <property type="protein sequence ID" value="GBP63810.1"/>
    <property type="molecule type" value="Genomic_DNA"/>
</dbReference>
<keyword evidence="6" id="KW-1185">Reference proteome</keyword>
<comment type="subcellular location">
    <subcellularLocation>
        <location evidence="1">Nucleus</location>
    </subcellularLocation>
</comment>
<comment type="caution">
    <text evidence="5">The sequence shown here is derived from an EMBL/GenBank/DDBJ whole genome shotgun (WGS) entry which is preliminary data.</text>
</comment>
<evidence type="ECO:0000313" key="6">
    <source>
        <dbReference type="Proteomes" id="UP000299102"/>
    </source>
</evidence>
<dbReference type="GO" id="GO:0006357">
    <property type="term" value="P:regulation of transcription by RNA polymerase II"/>
    <property type="evidence" value="ECO:0007669"/>
    <property type="project" value="TreeGrafter"/>
</dbReference>
<dbReference type="PANTHER" id="PTHR10816">
    <property type="entry name" value="MYELIN TRANSCRIPTION FACTOR 1-RELATED"/>
    <property type="match status" value="1"/>
</dbReference>
<dbReference type="AlphaFoldDB" id="A0A4C1XL31"/>
<feature type="domain" description="Interferon regulatory factor 2-binding protein 1/2-like C3HC4 zinc finger" evidence="4">
    <location>
        <begin position="128"/>
        <end position="169"/>
    </location>
</feature>
<protein>
    <submittedName>
        <fullName evidence="5">Interferon regulatory factor 2-binding protein-like A</fullName>
    </submittedName>
</protein>
<organism evidence="5 6">
    <name type="scientific">Eumeta variegata</name>
    <name type="common">Bagworm moth</name>
    <name type="synonym">Eumeta japonica</name>
    <dbReference type="NCBI Taxonomy" id="151549"/>
    <lineage>
        <taxon>Eukaryota</taxon>
        <taxon>Metazoa</taxon>
        <taxon>Ecdysozoa</taxon>
        <taxon>Arthropoda</taxon>
        <taxon>Hexapoda</taxon>
        <taxon>Insecta</taxon>
        <taxon>Pterygota</taxon>
        <taxon>Neoptera</taxon>
        <taxon>Endopterygota</taxon>
        <taxon>Lepidoptera</taxon>
        <taxon>Glossata</taxon>
        <taxon>Ditrysia</taxon>
        <taxon>Tineoidea</taxon>
        <taxon>Psychidae</taxon>
        <taxon>Oiketicinae</taxon>
        <taxon>Eumeta</taxon>
    </lineage>
</organism>
<evidence type="ECO:0000256" key="3">
    <source>
        <dbReference type="SAM" id="MobiDB-lite"/>
    </source>
</evidence>
<feature type="region of interest" description="Disordered" evidence="3">
    <location>
        <begin position="254"/>
        <end position="283"/>
    </location>
</feature>
<dbReference type="GO" id="GO:0003714">
    <property type="term" value="F:transcription corepressor activity"/>
    <property type="evidence" value="ECO:0007669"/>
    <property type="project" value="TreeGrafter"/>
</dbReference>
<dbReference type="GO" id="GO:0005634">
    <property type="term" value="C:nucleus"/>
    <property type="evidence" value="ECO:0007669"/>
    <property type="project" value="UniProtKB-SubCell"/>
</dbReference>
<dbReference type="InterPro" id="IPR057414">
    <property type="entry name" value="Zf-C3HC4_IRF-2BP1_2"/>
</dbReference>
<evidence type="ECO:0000259" key="4">
    <source>
        <dbReference type="Pfam" id="PF25454"/>
    </source>
</evidence>
<feature type="compositionally biased region" description="Gly residues" evidence="3">
    <location>
        <begin position="1"/>
        <end position="10"/>
    </location>
</feature>
<evidence type="ECO:0000256" key="1">
    <source>
        <dbReference type="ARBA" id="ARBA00004123"/>
    </source>
</evidence>
<keyword evidence="2" id="KW-0539">Nucleus</keyword>
<feature type="compositionally biased region" description="Basic and acidic residues" evidence="3">
    <location>
        <begin position="274"/>
        <end position="283"/>
    </location>
</feature>
<evidence type="ECO:0000313" key="5">
    <source>
        <dbReference type="EMBL" id="GBP63810.1"/>
    </source>
</evidence>
<dbReference type="Pfam" id="PF25454">
    <property type="entry name" value="zf-C3HC4_IRF-2BP1_2"/>
    <property type="match status" value="1"/>
</dbReference>
<dbReference type="STRING" id="151549.A0A4C1XL31"/>
<dbReference type="OrthoDB" id="10065080at2759"/>
<dbReference type="InterPro" id="IPR044882">
    <property type="entry name" value="I2BP1/2_C3HC4-RING_sf"/>
</dbReference>